<accession>A0A7H1M824</accession>
<dbReference type="Proteomes" id="UP000516412">
    <property type="component" value="Chromosome"/>
</dbReference>
<dbReference type="KEGG" id="nmus:H7A79_1992"/>
<gene>
    <name evidence="1" type="ORF">H7A79_0506</name>
    <name evidence="2" type="ORF">H7A79_1992</name>
</gene>
<dbReference type="RefSeq" id="WP_246407888.1">
    <property type="nucleotide sequence ID" value="NZ_CP060414.2"/>
</dbReference>
<sequence length="143" mass="16347">MENIHHELIKGFQSFGAAFRVADVLRDFIELAAVALINRYAFDAEWEQRENRYHEIRKKYPAADFCRFPEMLGMLMLAVNKAQQQGAFDDVSGRLYMDLGLGNDSSGQYFTPYCVSRLMAAIVNQDLDEKLKTEPFVSVLEPA</sequence>
<dbReference type="AlphaFoldDB" id="A0A7H1M824"/>
<evidence type="ECO:0000313" key="1">
    <source>
        <dbReference type="EMBL" id="QNT57789.1"/>
    </source>
</evidence>
<evidence type="ECO:0000313" key="2">
    <source>
        <dbReference type="EMBL" id="QNT58179.1"/>
    </source>
</evidence>
<dbReference type="EMBL" id="CP060414">
    <property type="protein sequence ID" value="QNT58179.1"/>
    <property type="molecule type" value="Genomic_DNA"/>
</dbReference>
<reference evidence="3" key="1">
    <citation type="submission" date="2020-09" db="EMBL/GenBank/DDBJ databases">
        <title>Complete Genome Sequence of mouse commensal type strain Neisseria musculi.</title>
        <authorList>
            <person name="Thapa E."/>
            <person name="Aluvathingal J."/>
            <person name="Nadendla S."/>
            <person name="Mehta A."/>
            <person name="Tettelin H."/>
            <person name="Weyand N.J."/>
        </authorList>
    </citation>
    <scope>NUCLEOTIDE SEQUENCE [LARGE SCALE GENOMIC DNA]</scope>
    <source>
        <strain evidence="2 3">NW831</strain>
    </source>
</reference>
<organism evidence="1 3">
    <name type="scientific">Neisseria musculi</name>
    <dbReference type="NCBI Taxonomy" id="1815583"/>
    <lineage>
        <taxon>Bacteria</taxon>
        <taxon>Pseudomonadati</taxon>
        <taxon>Pseudomonadota</taxon>
        <taxon>Betaproteobacteria</taxon>
        <taxon>Neisseriales</taxon>
        <taxon>Neisseriaceae</taxon>
        <taxon>Neisseria</taxon>
    </lineage>
</organism>
<dbReference type="KEGG" id="nmus:H7A79_0506"/>
<proteinExistence type="predicted"/>
<reference evidence="1" key="2">
    <citation type="submission" date="2024-06" db="EMBL/GenBank/DDBJ databases">
        <title>Complete Genome Sequence of mouse commensal type strain Neisseria musculi.</title>
        <authorList>
            <person name="Thapa E."/>
            <person name="Aluvathingal J."/>
            <person name="Nadendla S."/>
            <person name="Mehta A."/>
            <person name="Tettelin H."/>
            <person name="Weyand N.J."/>
        </authorList>
    </citation>
    <scope>NUCLEOTIDE SEQUENCE</scope>
    <source>
        <strain evidence="1">NW831</strain>
    </source>
</reference>
<evidence type="ECO:0000313" key="3">
    <source>
        <dbReference type="Proteomes" id="UP000516412"/>
    </source>
</evidence>
<name>A0A7H1M824_9NEIS</name>
<keyword evidence="3" id="KW-1185">Reference proteome</keyword>
<protein>
    <submittedName>
        <fullName evidence="1">Uncharacterized protein</fullName>
    </submittedName>
</protein>
<dbReference type="EMBL" id="CP060414">
    <property type="protein sequence ID" value="QNT57789.1"/>
    <property type="molecule type" value="Genomic_DNA"/>
</dbReference>